<organism evidence="1 2">
    <name type="scientific">Acetitomaculum ruminis DSM 5522</name>
    <dbReference type="NCBI Taxonomy" id="1120918"/>
    <lineage>
        <taxon>Bacteria</taxon>
        <taxon>Bacillati</taxon>
        <taxon>Bacillota</taxon>
        <taxon>Clostridia</taxon>
        <taxon>Lachnospirales</taxon>
        <taxon>Lachnospiraceae</taxon>
        <taxon>Acetitomaculum</taxon>
    </lineage>
</organism>
<evidence type="ECO:0000313" key="2">
    <source>
        <dbReference type="Proteomes" id="UP000198838"/>
    </source>
</evidence>
<name>A0A1I0W613_9FIRM</name>
<keyword evidence="2" id="KW-1185">Reference proteome</keyword>
<proteinExistence type="predicted"/>
<accession>A0A1I0W613</accession>
<dbReference type="STRING" id="1120918.SAMN05216249_103110"/>
<gene>
    <name evidence="1" type="ORF">SAMN05216249_103110</name>
</gene>
<dbReference type="EMBL" id="FOJY01000003">
    <property type="protein sequence ID" value="SFA84112.1"/>
    <property type="molecule type" value="Genomic_DNA"/>
</dbReference>
<reference evidence="1 2" key="1">
    <citation type="submission" date="2016-10" db="EMBL/GenBank/DDBJ databases">
        <authorList>
            <person name="de Groot N.N."/>
        </authorList>
    </citation>
    <scope>NUCLEOTIDE SEQUENCE [LARGE SCALE GENOMIC DNA]</scope>
    <source>
        <strain evidence="1 2">DSM 5522</strain>
    </source>
</reference>
<dbReference type="AlphaFoldDB" id="A0A1I0W613"/>
<protein>
    <submittedName>
        <fullName evidence="1">Uncharacterized protein</fullName>
    </submittedName>
</protein>
<sequence length="60" mass="6933">MKLKELIDVMDEDQEILIFSGYVVKFVGMVKEFHMKTIFGDTVKKLEKNGEAITIKLNNI</sequence>
<dbReference type="Proteomes" id="UP000198838">
    <property type="component" value="Unassembled WGS sequence"/>
</dbReference>
<dbReference type="RefSeq" id="WP_092870562.1">
    <property type="nucleotide sequence ID" value="NZ_FOJY01000003.1"/>
</dbReference>
<evidence type="ECO:0000313" key="1">
    <source>
        <dbReference type="EMBL" id="SFA84112.1"/>
    </source>
</evidence>